<sequence length="315" mass="35842">MLFADMTIGRGITDQSRGYGRGRGRISTGTFGTSRSSPYTMTTLVTSQECTNVIKLMYDHPWLSYKKIPTETKERWFQKWGIFDYRMARRLPQMMEDIRKRRDQLTIWLRSNLKKVLYVYWETDEGFKHRCLMNRANRASARSSKYTGGSATFIKTKARLSKSLSRDATMVETFKYTHTLKDNKERFANQRFANHYTGDDGNNSAASEVDPHTVWRKTASDPYKNHVYGLGLFFTNNLCISTLIPSSTSTTSRTVNSEDNVDLREQVGVEAEDGAVSTDGTTDGGVPRSDTGQWQRHYYRGTNITAQSTASAKLG</sequence>
<protein>
    <submittedName>
        <fullName evidence="2">Uncharacterized protein</fullName>
    </submittedName>
</protein>
<dbReference type="Pfam" id="PF03004">
    <property type="entry name" value="Transposase_24"/>
    <property type="match status" value="1"/>
</dbReference>
<evidence type="ECO:0000313" key="3">
    <source>
        <dbReference type="Proteomes" id="UP000289738"/>
    </source>
</evidence>
<dbReference type="InterPro" id="IPR004252">
    <property type="entry name" value="Probable_transposase_24"/>
</dbReference>
<evidence type="ECO:0000256" key="1">
    <source>
        <dbReference type="SAM" id="MobiDB-lite"/>
    </source>
</evidence>
<reference evidence="2 3" key="1">
    <citation type="submission" date="2019-01" db="EMBL/GenBank/DDBJ databases">
        <title>Sequencing of cultivated peanut Arachis hypogaea provides insights into genome evolution and oil improvement.</title>
        <authorList>
            <person name="Chen X."/>
        </authorList>
    </citation>
    <scope>NUCLEOTIDE SEQUENCE [LARGE SCALE GENOMIC DNA]</scope>
    <source>
        <strain evidence="3">cv. Fuhuasheng</strain>
        <tissue evidence="2">Leaves</tissue>
    </source>
</reference>
<gene>
    <name evidence="2" type="ORF">Ahy_B08g092379</name>
</gene>
<dbReference type="EMBL" id="SDMP01000018">
    <property type="protein sequence ID" value="RYQ96577.1"/>
    <property type="molecule type" value="Genomic_DNA"/>
</dbReference>
<organism evidence="2 3">
    <name type="scientific">Arachis hypogaea</name>
    <name type="common">Peanut</name>
    <dbReference type="NCBI Taxonomy" id="3818"/>
    <lineage>
        <taxon>Eukaryota</taxon>
        <taxon>Viridiplantae</taxon>
        <taxon>Streptophyta</taxon>
        <taxon>Embryophyta</taxon>
        <taxon>Tracheophyta</taxon>
        <taxon>Spermatophyta</taxon>
        <taxon>Magnoliopsida</taxon>
        <taxon>eudicotyledons</taxon>
        <taxon>Gunneridae</taxon>
        <taxon>Pentapetalae</taxon>
        <taxon>rosids</taxon>
        <taxon>fabids</taxon>
        <taxon>Fabales</taxon>
        <taxon>Fabaceae</taxon>
        <taxon>Papilionoideae</taxon>
        <taxon>50 kb inversion clade</taxon>
        <taxon>dalbergioids sensu lato</taxon>
        <taxon>Dalbergieae</taxon>
        <taxon>Pterocarpus clade</taxon>
        <taxon>Arachis</taxon>
    </lineage>
</organism>
<name>A0A444Y3T1_ARAHY</name>
<accession>A0A444Y3T1</accession>
<evidence type="ECO:0000313" key="2">
    <source>
        <dbReference type="EMBL" id="RYQ96577.1"/>
    </source>
</evidence>
<proteinExistence type="predicted"/>
<feature type="region of interest" description="Disordered" evidence="1">
    <location>
        <begin position="269"/>
        <end position="293"/>
    </location>
</feature>
<comment type="caution">
    <text evidence="2">The sequence shown here is derived from an EMBL/GenBank/DDBJ whole genome shotgun (WGS) entry which is preliminary data.</text>
</comment>
<keyword evidence="3" id="KW-1185">Reference proteome</keyword>
<dbReference type="AlphaFoldDB" id="A0A444Y3T1"/>
<dbReference type="Proteomes" id="UP000289738">
    <property type="component" value="Chromosome B08"/>
</dbReference>